<feature type="transmembrane region" description="Helical" evidence="1">
    <location>
        <begin position="408"/>
        <end position="429"/>
    </location>
</feature>
<keyword evidence="1" id="KW-1133">Transmembrane helix</keyword>
<keyword evidence="1" id="KW-0812">Transmembrane</keyword>
<evidence type="ECO:0000256" key="1">
    <source>
        <dbReference type="SAM" id="Phobius"/>
    </source>
</evidence>
<dbReference type="Proteomes" id="UP001285441">
    <property type="component" value="Unassembled WGS sequence"/>
</dbReference>
<feature type="transmembrane region" description="Helical" evidence="1">
    <location>
        <begin position="199"/>
        <end position="223"/>
    </location>
</feature>
<reference evidence="2" key="2">
    <citation type="submission" date="2023-06" db="EMBL/GenBank/DDBJ databases">
        <authorList>
            <consortium name="Lawrence Berkeley National Laboratory"/>
            <person name="Haridas S."/>
            <person name="Hensen N."/>
            <person name="Bonometti L."/>
            <person name="Westerberg I."/>
            <person name="Brannstrom I.O."/>
            <person name="Guillou S."/>
            <person name="Cros-Aarteil S."/>
            <person name="Calhoun S."/>
            <person name="Kuo A."/>
            <person name="Mondo S."/>
            <person name="Pangilinan J."/>
            <person name="Riley R."/>
            <person name="LaButti K."/>
            <person name="Andreopoulos B."/>
            <person name="Lipzen A."/>
            <person name="Chen C."/>
            <person name="Yanf M."/>
            <person name="Daum C."/>
            <person name="Ng V."/>
            <person name="Clum A."/>
            <person name="Steindorff A."/>
            <person name="Ohm R."/>
            <person name="Martin F."/>
            <person name="Silar P."/>
            <person name="Natvig D."/>
            <person name="Lalanne C."/>
            <person name="Gautier V."/>
            <person name="Ament-velasquez S.L."/>
            <person name="Kruys A."/>
            <person name="Hutchinson M.I."/>
            <person name="Powell A.J."/>
            <person name="Barry K."/>
            <person name="Miller A.N."/>
            <person name="Grigoriev I.V."/>
            <person name="Debuchy R."/>
            <person name="Gladieux P."/>
            <person name="Thoren M.H."/>
            <person name="Johannesson H."/>
        </authorList>
    </citation>
    <scope>NUCLEOTIDE SEQUENCE</scope>
    <source>
        <strain evidence="2">CBS 232.78</strain>
    </source>
</reference>
<dbReference type="AlphaFoldDB" id="A0AAE0K119"/>
<dbReference type="EMBL" id="JAULSW010000011">
    <property type="protein sequence ID" value="KAK3367700.1"/>
    <property type="molecule type" value="Genomic_DNA"/>
</dbReference>
<proteinExistence type="predicted"/>
<feature type="transmembrane region" description="Helical" evidence="1">
    <location>
        <begin position="154"/>
        <end position="178"/>
    </location>
</feature>
<evidence type="ECO:0000313" key="2">
    <source>
        <dbReference type="EMBL" id="KAK3367700.1"/>
    </source>
</evidence>
<protein>
    <submittedName>
        <fullName evidence="2">Uncharacterized protein</fullName>
    </submittedName>
</protein>
<reference evidence="2" key="1">
    <citation type="journal article" date="2023" name="Mol. Phylogenet. Evol.">
        <title>Genome-scale phylogeny and comparative genomics of the fungal order Sordariales.</title>
        <authorList>
            <person name="Hensen N."/>
            <person name="Bonometti L."/>
            <person name="Westerberg I."/>
            <person name="Brannstrom I.O."/>
            <person name="Guillou S."/>
            <person name="Cros-Aarteil S."/>
            <person name="Calhoun S."/>
            <person name="Haridas S."/>
            <person name="Kuo A."/>
            <person name="Mondo S."/>
            <person name="Pangilinan J."/>
            <person name="Riley R."/>
            <person name="LaButti K."/>
            <person name="Andreopoulos B."/>
            <person name="Lipzen A."/>
            <person name="Chen C."/>
            <person name="Yan M."/>
            <person name="Daum C."/>
            <person name="Ng V."/>
            <person name="Clum A."/>
            <person name="Steindorff A."/>
            <person name="Ohm R.A."/>
            <person name="Martin F."/>
            <person name="Silar P."/>
            <person name="Natvig D.O."/>
            <person name="Lalanne C."/>
            <person name="Gautier V."/>
            <person name="Ament-Velasquez S.L."/>
            <person name="Kruys A."/>
            <person name="Hutchinson M.I."/>
            <person name="Powell A.J."/>
            <person name="Barry K."/>
            <person name="Miller A.N."/>
            <person name="Grigoriev I.V."/>
            <person name="Debuchy R."/>
            <person name="Gladieux P."/>
            <person name="Hiltunen Thoren M."/>
            <person name="Johannesson H."/>
        </authorList>
    </citation>
    <scope>NUCLEOTIDE SEQUENCE</scope>
    <source>
        <strain evidence="2">CBS 232.78</strain>
    </source>
</reference>
<comment type="caution">
    <text evidence="2">The sequence shown here is derived from an EMBL/GenBank/DDBJ whole genome shotgun (WGS) entry which is preliminary data.</text>
</comment>
<keyword evidence="1" id="KW-0472">Membrane</keyword>
<feature type="transmembrane region" description="Helical" evidence="1">
    <location>
        <begin position="367"/>
        <end position="388"/>
    </location>
</feature>
<evidence type="ECO:0000313" key="3">
    <source>
        <dbReference type="Proteomes" id="UP001285441"/>
    </source>
</evidence>
<keyword evidence="3" id="KW-1185">Reference proteome</keyword>
<organism evidence="2 3">
    <name type="scientific">Podospora didyma</name>
    <dbReference type="NCBI Taxonomy" id="330526"/>
    <lineage>
        <taxon>Eukaryota</taxon>
        <taxon>Fungi</taxon>
        <taxon>Dikarya</taxon>
        <taxon>Ascomycota</taxon>
        <taxon>Pezizomycotina</taxon>
        <taxon>Sordariomycetes</taxon>
        <taxon>Sordariomycetidae</taxon>
        <taxon>Sordariales</taxon>
        <taxon>Podosporaceae</taxon>
        <taxon>Podospora</taxon>
    </lineage>
</organism>
<accession>A0AAE0K119</accession>
<sequence>MMASNLTDLTLLNPHNVTKLADLRISYLTELLLNYGNNVTRDGSGCLAASSILPLSNLTILHIVEPGVNAKDMNLTVNLNPASLDVGLLDLKRFASQIFPSPINGSRVGDIAEWWTNATTNDAESAQNFLGAVVNMCGGTYCRSGYINIGNPDIVGIGMLVAVGMLLFLAFVFSLMSLGPLVDIVANPSPRNRKKHFNFRASCVGTVDELFSAVFVFAIAVLVSTFVFRYKTEARFDALMADGLSMFCSTAVIMLAASYWAHNEQRPHATISVCLIAILTIVLFATHSSVANMHASPAELACGTGKGRVGVLGGDPFDIKKFRFIPVAFGSWCLALIGAVFHHPFVNKYKPDKERRFARVMWQMGESLASVFGFIGLVIYAIYFFNTWKMMKETYGEAFTKGLKNWGFGQYLAVFTWLPPLLTFMHLFLTSMEGVFESRLPKGFKVFRSDSFRVDSQSRVELVNMPSRQRTETQSFNDVGKTETRYEGYSVHFPSTVREQAFPLSGGNRREDVILGRR</sequence>
<feature type="transmembrane region" description="Helical" evidence="1">
    <location>
        <begin position="269"/>
        <end position="290"/>
    </location>
</feature>
<feature type="transmembrane region" description="Helical" evidence="1">
    <location>
        <begin position="324"/>
        <end position="346"/>
    </location>
</feature>
<feature type="transmembrane region" description="Helical" evidence="1">
    <location>
        <begin position="243"/>
        <end position="262"/>
    </location>
</feature>
<gene>
    <name evidence="2" type="ORF">B0H63DRAFT_489645</name>
</gene>
<name>A0AAE0K119_9PEZI</name>